<proteinExistence type="inferred from homology"/>
<name>A0AA39HJD7_9BILA</name>
<evidence type="ECO:0000313" key="8">
    <source>
        <dbReference type="Proteomes" id="UP001175271"/>
    </source>
</evidence>
<feature type="signal peptide" evidence="5">
    <location>
        <begin position="1"/>
        <end position="15"/>
    </location>
</feature>
<dbReference type="Gene3D" id="3.40.50.1820">
    <property type="entry name" value="alpha/beta hydrolase"/>
    <property type="match status" value="1"/>
</dbReference>
<gene>
    <name evidence="7" type="ORF">QR680_018196</name>
</gene>
<dbReference type="EMBL" id="JAUCMV010000004">
    <property type="protein sequence ID" value="KAK0405789.1"/>
    <property type="molecule type" value="Genomic_DNA"/>
</dbReference>
<dbReference type="Pfam" id="PF00135">
    <property type="entry name" value="COesterase"/>
    <property type="match status" value="1"/>
</dbReference>
<evidence type="ECO:0000313" key="7">
    <source>
        <dbReference type="EMBL" id="KAK0405789.1"/>
    </source>
</evidence>
<dbReference type="InterPro" id="IPR019826">
    <property type="entry name" value="Carboxylesterase_B_AS"/>
</dbReference>
<evidence type="ECO:0000256" key="4">
    <source>
        <dbReference type="RuleBase" id="RU361235"/>
    </source>
</evidence>
<keyword evidence="2" id="KW-0719">Serine esterase</keyword>
<dbReference type="PANTHER" id="PTHR44590:SF3">
    <property type="entry name" value="CARBOXYLESTERASE TYPE B DOMAIN-CONTAINING PROTEIN"/>
    <property type="match status" value="1"/>
</dbReference>
<dbReference type="Proteomes" id="UP001175271">
    <property type="component" value="Unassembled WGS sequence"/>
</dbReference>
<dbReference type="GO" id="GO:0052689">
    <property type="term" value="F:carboxylic ester hydrolase activity"/>
    <property type="evidence" value="ECO:0007669"/>
    <property type="project" value="UniProtKB-KW"/>
</dbReference>
<dbReference type="AlphaFoldDB" id="A0AA39HJD7"/>
<evidence type="ECO:0000256" key="2">
    <source>
        <dbReference type="ARBA" id="ARBA00022487"/>
    </source>
</evidence>
<reference evidence="7" key="1">
    <citation type="submission" date="2023-06" db="EMBL/GenBank/DDBJ databases">
        <title>Genomic analysis of the entomopathogenic nematode Steinernema hermaphroditum.</title>
        <authorList>
            <person name="Schwarz E.M."/>
            <person name="Heppert J.K."/>
            <person name="Baniya A."/>
            <person name="Schwartz H.T."/>
            <person name="Tan C.-H."/>
            <person name="Antoshechkin I."/>
            <person name="Sternberg P.W."/>
            <person name="Goodrich-Blair H."/>
            <person name="Dillman A.R."/>
        </authorList>
    </citation>
    <scope>NUCLEOTIDE SEQUENCE</scope>
    <source>
        <strain evidence="7">PS9179</strain>
        <tissue evidence="7">Whole animal</tissue>
    </source>
</reference>
<dbReference type="InterPro" id="IPR002018">
    <property type="entry name" value="CarbesteraseB"/>
</dbReference>
<feature type="domain" description="Carboxylesterase type B" evidence="6">
    <location>
        <begin position="17"/>
        <end position="544"/>
    </location>
</feature>
<dbReference type="PANTHER" id="PTHR44590">
    <property type="entry name" value="CARBOXYLIC ESTER HYDROLASE-RELATED"/>
    <property type="match status" value="1"/>
</dbReference>
<keyword evidence="3 4" id="KW-0378">Hydrolase</keyword>
<evidence type="ECO:0000256" key="3">
    <source>
        <dbReference type="ARBA" id="ARBA00022801"/>
    </source>
</evidence>
<dbReference type="InterPro" id="IPR029058">
    <property type="entry name" value="AB_hydrolase_fold"/>
</dbReference>
<organism evidence="7 8">
    <name type="scientific">Steinernema hermaphroditum</name>
    <dbReference type="NCBI Taxonomy" id="289476"/>
    <lineage>
        <taxon>Eukaryota</taxon>
        <taxon>Metazoa</taxon>
        <taxon>Ecdysozoa</taxon>
        <taxon>Nematoda</taxon>
        <taxon>Chromadorea</taxon>
        <taxon>Rhabditida</taxon>
        <taxon>Tylenchina</taxon>
        <taxon>Panagrolaimomorpha</taxon>
        <taxon>Strongyloidoidea</taxon>
        <taxon>Steinernematidae</taxon>
        <taxon>Steinernema</taxon>
    </lineage>
</organism>
<dbReference type="PROSITE" id="PS00122">
    <property type="entry name" value="CARBOXYLESTERASE_B_1"/>
    <property type="match status" value="1"/>
</dbReference>
<comment type="similarity">
    <text evidence="1 4">Belongs to the type-B carboxylesterase/lipase family.</text>
</comment>
<protein>
    <recommendedName>
        <fullName evidence="4">Carboxylic ester hydrolase</fullName>
        <ecNumber evidence="4">3.1.1.-</ecNumber>
    </recommendedName>
</protein>
<sequence length="578" mass="63593">MLPILVALFSSAVLAASPVVETPYGPVEGFEYALEDGKTANIFLGIPYAKPPVGELRFEHPQKLPKWKDVLQEKEFTASCVQHHRRASEIQVPGEVFAEDCLSLNVMAPAEKAPDANGYPVFVFIHGGGFEFGSSRFYGYKNISENFVSEGIVFVTLNYRLSALGFFSTGDHVIPGNLGLWDQTLALHFIQEVIEGFGGDPARVTIWGESAGGASVSSLTHSPHSNYLFQQAIAMSGSVYAPWATHEETVAHSGRLATALGCVGTSTEVHDCMKTKSVDELLDGIDEIGAATEDFVGLLFSPRMDGDFFPFDLEKLLQSAPKIPFITGVTDTEGGFLSMFTHLDFMTRTGVPSAKWATYSDKDLENYISEKVVEGDKYGRAGEALKSKIEDYYVNRPNDDGSALTATNYLERLTQLFSDVYFNIPPLQEARAKSALDTPAYLYIEEYHNPVTVEGLPVKGSYHGNEIPYLFGVAFGSLFPFNDEDRAFQKNLLEAFVSFVKNGTPKVNGQPWEPISASQPSKYMSFGPSSQMKDGYKKASADFWLNDISNNVDLELVKKLLLPEAKKIDLESTEHGEL</sequence>
<evidence type="ECO:0000256" key="1">
    <source>
        <dbReference type="ARBA" id="ARBA00005964"/>
    </source>
</evidence>
<feature type="chain" id="PRO_5041298349" description="Carboxylic ester hydrolase" evidence="5">
    <location>
        <begin position="16"/>
        <end position="578"/>
    </location>
</feature>
<accession>A0AA39HJD7</accession>
<evidence type="ECO:0000259" key="6">
    <source>
        <dbReference type="Pfam" id="PF00135"/>
    </source>
</evidence>
<comment type="caution">
    <text evidence="7">The sequence shown here is derived from an EMBL/GenBank/DDBJ whole genome shotgun (WGS) entry which is preliminary data.</text>
</comment>
<evidence type="ECO:0000256" key="5">
    <source>
        <dbReference type="SAM" id="SignalP"/>
    </source>
</evidence>
<dbReference type="SUPFAM" id="SSF53474">
    <property type="entry name" value="alpha/beta-Hydrolases"/>
    <property type="match status" value="1"/>
</dbReference>
<dbReference type="EC" id="3.1.1.-" evidence="4"/>
<keyword evidence="8" id="KW-1185">Reference proteome</keyword>
<keyword evidence="5" id="KW-0732">Signal</keyword>